<feature type="compositionally biased region" description="Basic and acidic residues" evidence="4">
    <location>
        <begin position="339"/>
        <end position="350"/>
    </location>
</feature>
<evidence type="ECO:0000313" key="5">
    <source>
        <dbReference type="Proteomes" id="UP000515125"/>
    </source>
</evidence>
<name>A0A6P6S444_9EIME</name>
<evidence type="ECO:0000256" key="2">
    <source>
        <dbReference type="ARBA" id="ARBA00022679"/>
    </source>
</evidence>
<dbReference type="InterPro" id="IPR050750">
    <property type="entry name" value="C5-MTase"/>
</dbReference>
<dbReference type="PANTHER" id="PTHR46098">
    <property type="entry name" value="TRNA (CYTOSINE(38)-C(5))-METHYLTRANSFERASE"/>
    <property type="match status" value="1"/>
</dbReference>
<dbReference type="OrthoDB" id="414133at2759"/>
<dbReference type="Proteomes" id="UP000515125">
    <property type="component" value="Unplaced"/>
</dbReference>
<dbReference type="InterPro" id="IPR001525">
    <property type="entry name" value="C5_MeTfrase"/>
</dbReference>
<evidence type="ECO:0000313" key="6">
    <source>
        <dbReference type="RefSeq" id="XP_026194487.1"/>
    </source>
</evidence>
<dbReference type="Pfam" id="PF00145">
    <property type="entry name" value="DNA_methylase"/>
    <property type="match status" value="1"/>
</dbReference>
<dbReference type="SUPFAM" id="SSF53335">
    <property type="entry name" value="S-adenosyl-L-methionine-dependent methyltransferases"/>
    <property type="match status" value="1"/>
</dbReference>
<dbReference type="PRINTS" id="PR00105">
    <property type="entry name" value="C5METTRFRASE"/>
</dbReference>
<keyword evidence="1" id="KW-0489">Methyltransferase</keyword>
<feature type="non-terminal residue" evidence="6">
    <location>
        <position position="547"/>
    </location>
</feature>
<keyword evidence="5" id="KW-1185">Reference proteome</keyword>
<evidence type="ECO:0000256" key="3">
    <source>
        <dbReference type="ARBA" id="ARBA00022691"/>
    </source>
</evidence>
<dbReference type="Gene3D" id="3.90.120.10">
    <property type="entry name" value="DNA Methylase, subunit A, domain 2"/>
    <property type="match status" value="1"/>
</dbReference>
<sequence>MDDSCASRLSELQNRENPEFQNTPGKSSSEGPPSPPSECRLTGKVSPRGPPNSPDGVPLRVIEFFSGIGGLRLGLEAALRTLTQGDSSLHPVEFVAAYDISTTANAVYAHNFSALPKCVSVEHLALQQVDGKADLWLLSPPCQPYTRGGKGLDSRDGRAVGLLHLLQLLRQCTSPPRFLFLENVPGFESSVCCAELQQTLAMQHYTLEQFLLSPTQIGFPNTRVRFYCLARRGAAPLSEPMQQDFMEPSRQPEWRQREGPLATEYTADFGPVGALPFVSLEVPPIANGAPRSSLALPIKEFLEEDIPEDEKPQLEVPPWRLARFREPTDGEESSGTEAARQENAGKDDGKGGPQKVENAVDRKAYSDAADKSFQAKREAQTEARNGEEQDQGRNGFRLELVTPSCTVCGTFTKGYGQNLHRGGPLLLIRSHLQQSADADAAAAEMSTPAAPTTAASSVAAAAASTPPTGEAVATDLSASTPNSTRFRRLLPEDSVRFFSSRELLRLHGFPETFGFPKVLSFRKRAALVGNSVNVEVVAVLLQHLLQH</sequence>
<feature type="compositionally biased region" description="Basic and acidic residues" evidence="4">
    <location>
        <begin position="358"/>
        <end position="391"/>
    </location>
</feature>
<dbReference type="RefSeq" id="XP_026194487.1">
    <property type="nucleotide sequence ID" value="XM_026338702.1"/>
</dbReference>
<keyword evidence="3" id="KW-0949">S-adenosyl-L-methionine</keyword>
<keyword evidence="2" id="KW-0808">Transferase</keyword>
<gene>
    <name evidence="6" type="primary">LOC113147606</name>
</gene>
<dbReference type="PANTHER" id="PTHR46098:SF1">
    <property type="entry name" value="TRNA (CYTOSINE(38)-C(5))-METHYLTRANSFERASE"/>
    <property type="match status" value="1"/>
</dbReference>
<dbReference type="GeneID" id="113147606"/>
<dbReference type="AlphaFoldDB" id="A0A6P6S444"/>
<feature type="region of interest" description="Disordered" evidence="4">
    <location>
        <begin position="306"/>
        <end position="395"/>
    </location>
</feature>
<reference evidence="6" key="1">
    <citation type="submission" date="2025-08" db="UniProtKB">
        <authorList>
            <consortium name="RefSeq"/>
        </authorList>
    </citation>
    <scope>IDENTIFICATION</scope>
</reference>
<dbReference type="GO" id="GO:0032259">
    <property type="term" value="P:methylation"/>
    <property type="evidence" value="ECO:0007669"/>
    <property type="project" value="UniProtKB-KW"/>
</dbReference>
<protein>
    <submittedName>
        <fullName evidence="6">tRNA (Cytosine(38)-C(5))-methyltransferase-like</fullName>
    </submittedName>
</protein>
<evidence type="ECO:0000256" key="1">
    <source>
        <dbReference type="ARBA" id="ARBA00022603"/>
    </source>
</evidence>
<accession>A0A6P6S444</accession>
<organism evidence="5 6">
    <name type="scientific">Cyclospora cayetanensis</name>
    <dbReference type="NCBI Taxonomy" id="88456"/>
    <lineage>
        <taxon>Eukaryota</taxon>
        <taxon>Sar</taxon>
        <taxon>Alveolata</taxon>
        <taxon>Apicomplexa</taxon>
        <taxon>Conoidasida</taxon>
        <taxon>Coccidia</taxon>
        <taxon>Eucoccidiorida</taxon>
        <taxon>Eimeriorina</taxon>
        <taxon>Eimeriidae</taxon>
        <taxon>Cyclospora</taxon>
    </lineage>
</organism>
<feature type="region of interest" description="Disordered" evidence="4">
    <location>
        <begin position="1"/>
        <end position="56"/>
    </location>
</feature>
<dbReference type="InterPro" id="IPR029063">
    <property type="entry name" value="SAM-dependent_MTases_sf"/>
</dbReference>
<dbReference type="GO" id="GO:0008168">
    <property type="term" value="F:methyltransferase activity"/>
    <property type="evidence" value="ECO:0007669"/>
    <property type="project" value="UniProtKB-KW"/>
</dbReference>
<dbReference type="Gene3D" id="3.40.50.150">
    <property type="entry name" value="Vaccinia Virus protein VP39"/>
    <property type="match status" value="1"/>
</dbReference>
<evidence type="ECO:0000256" key="4">
    <source>
        <dbReference type="SAM" id="MobiDB-lite"/>
    </source>
</evidence>
<proteinExistence type="predicted"/>
<dbReference type="GO" id="GO:0005634">
    <property type="term" value="C:nucleus"/>
    <property type="evidence" value="ECO:0007669"/>
    <property type="project" value="TreeGrafter"/>
</dbReference>